<name>A0ACB9DMC6_ARCLA</name>
<protein>
    <submittedName>
        <fullName evidence="1">Uncharacterized protein</fullName>
    </submittedName>
</protein>
<evidence type="ECO:0000313" key="1">
    <source>
        <dbReference type="EMBL" id="KAI3747824.1"/>
    </source>
</evidence>
<sequence length="338" mass="37629">MMDIPSTAWMPDQLEMEEPHDFVNGHQQICPYYSDSMNSFSSESFKGHTNLVNQSVQTTTINGGKHQDYKVMKTSPFAPSYGSSSNTFSISFGNLTLPPQTNPHRPYGGSKLEYSQAVKPEENTSLNEFHESMDIAKWVPSTSRNHRQAQEHVFAERKRREKLAQRFISLYALLPQLKKMDKAAVLEDASNYIKELQKQVKELEATQEKGKHIIQQSTVSIGRSKLCGGPGGKDHASSSEEIKTLSSSSANDPEIVVRISGCSALVRIYCQKNPSMVLIALAEMERLHLAVVSSTVLPFSNTELLITITAQMSDELLMTAMDLVKCFQSALRNSVTCT</sequence>
<proteinExistence type="predicted"/>
<dbReference type="EMBL" id="CM042049">
    <property type="protein sequence ID" value="KAI3747824.1"/>
    <property type="molecule type" value="Genomic_DNA"/>
</dbReference>
<organism evidence="1 2">
    <name type="scientific">Arctium lappa</name>
    <name type="common">Greater burdock</name>
    <name type="synonym">Lappa major</name>
    <dbReference type="NCBI Taxonomy" id="4217"/>
    <lineage>
        <taxon>Eukaryota</taxon>
        <taxon>Viridiplantae</taxon>
        <taxon>Streptophyta</taxon>
        <taxon>Embryophyta</taxon>
        <taxon>Tracheophyta</taxon>
        <taxon>Spermatophyta</taxon>
        <taxon>Magnoliopsida</taxon>
        <taxon>eudicotyledons</taxon>
        <taxon>Gunneridae</taxon>
        <taxon>Pentapetalae</taxon>
        <taxon>asterids</taxon>
        <taxon>campanulids</taxon>
        <taxon>Asterales</taxon>
        <taxon>Asteraceae</taxon>
        <taxon>Carduoideae</taxon>
        <taxon>Cardueae</taxon>
        <taxon>Arctiinae</taxon>
        <taxon>Arctium</taxon>
    </lineage>
</organism>
<gene>
    <name evidence="1" type="ORF">L6452_10499</name>
</gene>
<accession>A0ACB9DMC6</accession>
<comment type="caution">
    <text evidence="1">The sequence shown here is derived from an EMBL/GenBank/DDBJ whole genome shotgun (WGS) entry which is preliminary data.</text>
</comment>
<dbReference type="Proteomes" id="UP001055879">
    <property type="component" value="Linkage Group LG03"/>
</dbReference>
<reference evidence="1 2" key="2">
    <citation type="journal article" date="2022" name="Mol. Ecol. Resour.">
        <title>The genomes of chicory, endive, great burdock and yacon provide insights into Asteraceae paleo-polyploidization history and plant inulin production.</title>
        <authorList>
            <person name="Fan W."/>
            <person name="Wang S."/>
            <person name="Wang H."/>
            <person name="Wang A."/>
            <person name="Jiang F."/>
            <person name="Liu H."/>
            <person name="Zhao H."/>
            <person name="Xu D."/>
            <person name="Zhang Y."/>
        </authorList>
    </citation>
    <scope>NUCLEOTIDE SEQUENCE [LARGE SCALE GENOMIC DNA]</scope>
    <source>
        <strain evidence="2">cv. Niubang</strain>
    </source>
</reference>
<keyword evidence="2" id="KW-1185">Reference proteome</keyword>
<evidence type="ECO:0000313" key="2">
    <source>
        <dbReference type="Proteomes" id="UP001055879"/>
    </source>
</evidence>
<reference evidence="2" key="1">
    <citation type="journal article" date="2022" name="Mol. Ecol. Resour.">
        <title>The genomes of chicory, endive, great burdock and yacon provide insights into Asteraceae palaeo-polyploidization history and plant inulin production.</title>
        <authorList>
            <person name="Fan W."/>
            <person name="Wang S."/>
            <person name="Wang H."/>
            <person name="Wang A."/>
            <person name="Jiang F."/>
            <person name="Liu H."/>
            <person name="Zhao H."/>
            <person name="Xu D."/>
            <person name="Zhang Y."/>
        </authorList>
    </citation>
    <scope>NUCLEOTIDE SEQUENCE [LARGE SCALE GENOMIC DNA]</scope>
    <source>
        <strain evidence="2">cv. Niubang</strain>
    </source>
</reference>